<dbReference type="PANTHER" id="PTHR11384">
    <property type="entry name" value="ATP-BINDING CASSETTE, SUB-FAMILY D MEMBER"/>
    <property type="match status" value="1"/>
</dbReference>
<dbReference type="GO" id="GO:0006635">
    <property type="term" value="P:fatty acid beta-oxidation"/>
    <property type="evidence" value="ECO:0007669"/>
    <property type="project" value="TreeGrafter"/>
</dbReference>
<dbReference type="AlphaFoldDB" id="A0A0N4ZIX8"/>
<dbReference type="Gene3D" id="3.40.50.300">
    <property type="entry name" value="P-loop containing nucleotide triphosphate hydrolases"/>
    <property type="match status" value="2"/>
</dbReference>
<dbReference type="PANTHER" id="PTHR11384:SF65">
    <property type="entry name" value="ABC TRANSPORTER DOMAIN-CONTAINING PROTEIN"/>
    <property type="match status" value="1"/>
</dbReference>
<dbReference type="Pfam" id="PF00005">
    <property type="entry name" value="ABC_tran"/>
    <property type="match status" value="1"/>
</dbReference>
<dbReference type="PROSITE" id="PS50893">
    <property type="entry name" value="ABC_TRANSPORTER_2"/>
    <property type="match status" value="1"/>
</dbReference>
<comment type="similarity">
    <text evidence="1">Belongs to the ABC transporter superfamily. ABCD family. Peroxisomal fatty acyl CoA transporter (TC 3.A.1.203) subfamily.</text>
</comment>
<dbReference type="GO" id="GO:0042760">
    <property type="term" value="P:very long-chain fatty acid catabolic process"/>
    <property type="evidence" value="ECO:0007669"/>
    <property type="project" value="TreeGrafter"/>
</dbReference>
<evidence type="ECO:0000256" key="4">
    <source>
        <dbReference type="ARBA" id="ARBA00022989"/>
    </source>
</evidence>
<name>A0A0N4ZIX8_PARTI</name>
<feature type="domain" description="ABC transporter" evidence="7">
    <location>
        <begin position="369"/>
        <end position="558"/>
    </location>
</feature>
<dbReference type="GO" id="GO:0140359">
    <property type="term" value="F:ABC-type transporter activity"/>
    <property type="evidence" value="ECO:0007669"/>
    <property type="project" value="InterPro"/>
</dbReference>
<dbReference type="Proteomes" id="UP000038045">
    <property type="component" value="Unplaced"/>
</dbReference>
<keyword evidence="8" id="KW-1185">Reference proteome</keyword>
<evidence type="ECO:0000259" key="7">
    <source>
        <dbReference type="PROSITE" id="PS50893"/>
    </source>
</evidence>
<feature type="transmembrane region" description="Helical" evidence="6">
    <location>
        <begin position="32"/>
        <end position="53"/>
    </location>
</feature>
<evidence type="ECO:0000256" key="6">
    <source>
        <dbReference type="SAM" id="Phobius"/>
    </source>
</evidence>
<evidence type="ECO:0000256" key="1">
    <source>
        <dbReference type="ARBA" id="ARBA00008575"/>
    </source>
</evidence>
<organism evidence="8 9">
    <name type="scientific">Parastrongyloides trichosuri</name>
    <name type="common">Possum-specific nematode worm</name>
    <dbReference type="NCBI Taxonomy" id="131310"/>
    <lineage>
        <taxon>Eukaryota</taxon>
        <taxon>Metazoa</taxon>
        <taxon>Ecdysozoa</taxon>
        <taxon>Nematoda</taxon>
        <taxon>Chromadorea</taxon>
        <taxon>Rhabditida</taxon>
        <taxon>Tylenchina</taxon>
        <taxon>Panagrolaimomorpha</taxon>
        <taxon>Strongyloidoidea</taxon>
        <taxon>Strongyloididae</taxon>
        <taxon>Parastrongyloides</taxon>
    </lineage>
</organism>
<dbReference type="GO" id="GO:0005778">
    <property type="term" value="C:peroxisomal membrane"/>
    <property type="evidence" value="ECO:0007669"/>
    <property type="project" value="TreeGrafter"/>
</dbReference>
<dbReference type="GO" id="GO:0015910">
    <property type="term" value="P:long-chain fatty acid import into peroxisome"/>
    <property type="evidence" value="ECO:0007669"/>
    <property type="project" value="TreeGrafter"/>
</dbReference>
<dbReference type="InterPro" id="IPR050835">
    <property type="entry name" value="ABC_transporter_sub-D"/>
</dbReference>
<feature type="transmembrane region" description="Helical" evidence="6">
    <location>
        <begin position="177"/>
        <end position="199"/>
    </location>
</feature>
<dbReference type="STRING" id="131310.A0A0N4ZIX8"/>
<keyword evidence="4 6" id="KW-1133">Transmembrane helix</keyword>
<dbReference type="SUPFAM" id="SSF52540">
    <property type="entry name" value="P-loop containing nucleoside triphosphate hydrolases"/>
    <property type="match status" value="1"/>
</dbReference>
<dbReference type="GO" id="GO:0005524">
    <property type="term" value="F:ATP binding"/>
    <property type="evidence" value="ECO:0007669"/>
    <property type="project" value="InterPro"/>
</dbReference>
<dbReference type="WBParaSite" id="PTRK_0000789200.1">
    <property type="protein sequence ID" value="PTRK_0000789200.1"/>
    <property type="gene ID" value="PTRK_0000789200"/>
</dbReference>
<protein>
    <submittedName>
        <fullName evidence="9">ABC transporter domain-containing protein</fullName>
    </submittedName>
</protein>
<keyword evidence="5 6" id="KW-0472">Membrane</keyword>
<sequence length="559" mass="65328">MAENDDFYFDLNFLKALFHLLRHFFPCNDWKAFFIVLMTLSLGITNEIAVYYIGMLPGQFFYVLLKSKTEEFWRIIMTASLIYLGKSIIVALVSLSTSLLYLTFRKNITNAIHKRYFNEMTPFKLIHKITEKIDNPDQRITQDIERMCKNLAEKIIQPLLLCPLLMTYYSYRTYMTTGLYGCLVIYIYFIVGTIVNKLLINPLTKYTARVERAEGNYRYKHVSIRDNCEQIALYRGQKFERYEVDRIFNKLLKIQFIHCLWQLPNLVWKNFFDNTGGILAYALQFIPFFLLQSYSNFEPEFLAKVISNNAFIFLYLINCFTRLTDCAIIFGDTAGILQRVEELLVVCKNMKDNEYINIKQIEKNDDTAYVFKDVSLSTQYGQPVLKNFSFELKNDMNLLIKGVSGTGKTSFLRMLVGVWRNSYGDIYSRYNENDIAIIPQNSYLPSDNTAKFIPSNYIHEKPEFEFINHLTPGEVQRLVFIRAVIKNPRLLILDESTNAVGVAMEKKMYEILKSKGIQYISVGHRDSLEQYHDIALTLTGHGDFDLNVINKNSRDFFNM</sequence>
<dbReference type="GO" id="GO:0016887">
    <property type="term" value="F:ATP hydrolysis activity"/>
    <property type="evidence" value="ECO:0007669"/>
    <property type="project" value="InterPro"/>
</dbReference>
<dbReference type="InterPro" id="IPR027417">
    <property type="entry name" value="P-loop_NTPase"/>
</dbReference>
<accession>A0A0N4ZIX8</accession>
<evidence type="ECO:0000256" key="5">
    <source>
        <dbReference type="ARBA" id="ARBA00023136"/>
    </source>
</evidence>
<dbReference type="InterPro" id="IPR003439">
    <property type="entry name" value="ABC_transporter-like_ATP-bd"/>
</dbReference>
<dbReference type="GO" id="GO:0005324">
    <property type="term" value="F:long-chain fatty acid transmembrane transporter activity"/>
    <property type="evidence" value="ECO:0007669"/>
    <property type="project" value="TreeGrafter"/>
</dbReference>
<evidence type="ECO:0000313" key="9">
    <source>
        <dbReference type="WBParaSite" id="PTRK_0000789200.1"/>
    </source>
</evidence>
<keyword evidence="2" id="KW-0813">Transport</keyword>
<reference evidence="9" key="1">
    <citation type="submission" date="2017-02" db="UniProtKB">
        <authorList>
            <consortium name="WormBaseParasite"/>
        </authorList>
    </citation>
    <scope>IDENTIFICATION</scope>
</reference>
<dbReference type="InterPro" id="IPR011527">
    <property type="entry name" value="ABC1_TM_dom"/>
</dbReference>
<dbReference type="Pfam" id="PF06472">
    <property type="entry name" value="ABC_membrane_2"/>
    <property type="match status" value="1"/>
</dbReference>
<evidence type="ECO:0000256" key="2">
    <source>
        <dbReference type="ARBA" id="ARBA00022448"/>
    </source>
</evidence>
<keyword evidence="3 6" id="KW-0812">Transmembrane</keyword>
<dbReference type="GO" id="GO:0007031">
    <property type="term" value="P:peroxisome organization"/>
    <property type="evidence" value="ECO:0007669"/>
    <property type="project" value="TreeGrafter"/>
</dbReference>
<evidence type="ECO:0000313" key="8">
    <source>
        <dbReference type="Proteomes" id="UP000038045"/>
    </source>
</evidence>
<proteinExistence type="inferred from homology"/>
<evidence type="ECO:0000256" key="3">
    <source>
        <dbReference type="ARBA" id="ARBA00022692"/>
    </source>
</evidence>
<feature type="transmembrane region" description="Helical" evidence="6">
    <location>
        <begin position="73"/>
        <end position="104"/>
    </location>
</feature>
<dbReference type="InterPro" id="IPR036640">
    <property type="entry name" value="ABC1_TM_sf"/>
</dbReference>
<dbReference type="SUPFAM" id="SSF90123">
    <property type="entry name" value="ABC transporter transmembrane region"/>
    <property type="match status" value="1"/>
</dbReference>
<dbReference type="Gene3D" id="1.20.1560.10">
    <property type="entry name" value="ABC transporter type 1, transmembrane domain"/>
    <property type="match status" value="1"/>
</dbReference>